<organism evidence="1">
    <name type="scientific">Paulinella micropora</name>
    <dbReference type="NCBI Taxonomy" id="1928728"/>
    <lineage>
        <taxon>Eukaryota</taxon>
        <taxon>Sar</taxon>
        <taxon>Rhizaria</taxon>
        <taxon>Cercozoa</taxon>
        <taxon>Imbricatea</taxon>
        <taxon>Silicofilosea</taxon>
        <taxon>Euglyphida</taxon>
        <taxon>Paulinellidae</taxon>
        <taxon>Paulinella</taxon>
    </lineage>
</organism>
<name>A0A385HZE0_9EUKA</name>
<accession>A0A385HZE0</accession>
<evidence type="ECO:0008006" key="2">
    <source>
        <dbReference type="Google" id="ProtNLM"/>
    </source>
</evidence>
<proteinExistence type="predicted"/>
<reference evidence="1" key="1">
    <citation type="submission" date="2018-02" db="EMBL/GenBank/DDBJ databases">
        <title>Genome reduction pattern in chromatophore genome of Paulinella.</title>
        <authorList>
            <person name="Lhee D."/>
            <person name="Yoon H.S."/>
        </authorList>
    </citation>
    <scope>NUCLEOTIDE SEQUENCE</scope>
    <source>
        <strain evidence="1">NZ27</strain>
    </source>
</reference>
<evidence type="ECO:0000313" key="1">
    <source>
        <dbReference type="EMBL" id="AXY63027.1"/>
    </source>
</evidence>
<dbReference type="EMBL" id="MG976688">
    <property type="protein sequence ID" value="AXY63027.1"/>
    <property type="molecule type" value="Genomic_DNA"/>
</dbReference>
<protein>
    <recommendedName>
        <fullName evidence="2">F420-0:Gamma-glutamyl ligase</fullName>
    </recommendedName>
</protein>
<dbReference type="SUPFAM" id="SSF144010">
    <property type="entry name" value="CofE-like"/>
    <property type="match status" value="1"/>
</dbReference>
<keyword evidence="1" id="KW-0934">Plastid</keyword>
<dbReference type="AlphaFoldDB" id="A0A385HZE0"/>
<geneLocation type="plastid" evidence="1"/>
<gene>
    <name evidence="1" type="ORF">PMNZ_064</name>
</gene>
<sequence length="397" mass="44927">MLHHLTNLLMSKEILLIPILILIFLEVKHRIRPISPLKLHFHSWKLTRINRDLIIRGLLEIANPHKYMEVMVPEFKISPTLLSNNKLDGIRVRSNVVLNETSKDTHRKDSYWTNNIVKGHKAAQVELEMTMTTINNYNISSLWIEIYWVNYGPFGYLCRREGVLLPLSHPPLTLSKQAYWHKDENFQTLPVHTHLLGPLDDPSSVIQYYAGHLLEPGDIIAIGETPLAIMQGRFHHPTMVQVSGMARTLCRFFHPTSSLATAVGLQTLIDIVGPSRVILAWILGITAKILGIRGVFYRLAGNQARLIDDLTGTTPPYDQTLVLGPRHSQRICDQLSREFNISIAVVDVNDLGKVKILAQSRLFNDTILRRALKSNPAGNANEQTPLVLIRPILNCNS</sequence>